<keyword evidence="5" id="KW-0479">Metal-binding</keyword>
<evidence type="ECO:0000256" key="3">
    <source>
        <dbReference type="ARBA" id="ARBA00007353"/>
    </source>
</evidence>
<dbReference type="NCBIfam" id="TIGR00726">
    <property type="entry name" value="peptidoglycan editing factor PgeF"/>
    <property type="match status" value="1"/>
</dbReference>
<comment type="similarity">
    <text evidence="3 11">Belongs to the purine nucleoside phosphorylase YfiH/LACC1 family.</text>
</comment>
<dbReference type="GO" id="GO:0016787">
    <property type="term" value="F:hydrolase activity"/>
    <property type="evidence" value="ECO:0007669"/>
    <property type="project" value="UniProtKB-KW"/>
</dbReference>
<dbReference type="PANTHER" id="PTHR30616:SF2">
    <property type="entry name" value="PURINE NUCLEOSIDE PHOSPHORYLASE LACC1"/>
    <property type="match status" value="1"/>
</dbReference>
<dbReference type="SUPFAM" id="SSF64438">
    <property type="entry name" value="CNF1/YfiH-like putative cysteine hydrolases"/>
    <property type="match status" value="1"/>
</dbReference>
<gene>
    <name evidence="12" type="ORF">ADN01_06470</name>
</gene>
<evidence type="ECO:0000256" key="2">
    <source>
        <dbReference type="ARBA" id="ARBA00003215"/>
    </source>
</evidence>
<dbReference type="PANTHER" id="PTHR30616">
    <property type="entry name" value="UNCHARACTERIZED PROTEIN YFIH"/>
    <property type="match status" value="1"/>
</dbReference>
<dbReference type="Proteomes" id="UP000050501">
    <property type="component" value="Unassembled WGS sequence"/>
</dbReference>
<evidence type="ECO:0000256" key="7">
    <source>
        <dbReference type="ARBA" id="ARBA00022833"/>
    </source>
</evidence>
<evidence type="ECO:0000256" key="11">
    <source>
        <dbReference type="RuleBase" id="RU361274"/>
    </source>
</evidence>
<dbReference type="EMBL" id="LGCM01000027">
    <property type="protein sequence ID" value="KPL85015.1"/>
    <property type="molecule type" value="Genomic_DNA"/>
</dbReference>
<evidence type="ECO:0000256" key="8">
    <source>
        <dbReference type="ARBA" id="ARBA00047989"/>
    </source>
</evidence>
<protein>
    <recommendedName>
        <fullName evidence="11">Purine nucleoside phosphorylase</fullName>
    </recommendedName>
</protein>
<comment type="catalytic activity">
    <reaction evidence="10">
        <text>S-methyl-5'-thioadenosine + phosphate = 5-(methylsulfanyl)-alpha-D-ribose 1-phosphate + adenine</text>
        <dbReference type="Rhea" id="RHEA:11852"/>
        <dbReference type="ChEBI" id="CHEBI:16708"/>
        <dbReference type="ChEBI" id="CHEBI:17509"/>
        <dbReference type="ChEBI" id="CHEBI:43474"/>
        <dbReference type="ChEBI" id="CHEBI:58533"/>
        <dbReference type="EC" id="2.4.2.28"/>
    </reaction>
    <physiologicalReaction direction="left-to-right" evidence="10">
        <dbReference type="Rhea" id="RHEA:11853"/>
    </physiologicalReaction>
</comment>
<reference evidence="12 13" key="1">
    <citation type="submission" date="2015-07" db="EMBL/GenBank/DDBJ databases">
        <title>Genome sequence of Levilinea saccharolytica DSM 16555.</title>
        <authorList>
            <person name="Hemp J."/>
            <person name="Ward L.M."/>
            <person name="Pace L.A."/>
            <person name="Fischer W.W."/>
        </authorList>
    </citation>
    <scope>NUCLEOTIDE SEQUENCE [LARGE SCALE GENOMIC DNA]</scope>
    <source>
        <strain evidence="12 13">KIBI-1</strain>
    </source>
</reference>
<dbReference type="AlphaFoldDB" id="A0A0P6XR99"/>
<evidence type="ECO:0000256" key="6">
    <source>
        <dbReference type="ARBA" id="ARBA00022801"/>
    </source>
</evidence>
<dbReference type="OrthoDB" id="4279at2"/>
<evidence type="ECO:0000256" key="5">
    <source>
        <dbReference type="ARBA" id="ARBA00022723"/>
    </source>
</evidence>
<comment type="catalytic activity">
    <reaction evidence="9">
        <text>adenosine + phosphate = alpha-D-ribose 1-phosphate + adenine</text>
        <dbReference type="Rhea" id="RHEA:27642"/>
        <dbReference type="ChEBI" id="CHEBI:16335"/>
        <dbReference type="ChEBI" id="CHEBI:16708"/>
        <dbReference type="ChEBI" id="CHEBI:43474"/>
        <dbReference type="ChEBI" id="CHEBI:57720"/>
        <dbReference type="EC" id="2.4.2.1"/>
    </reaction>
    <physiologicalReaction direction="left-to-right" evidence="9">
        <dbReference type="Rhea" id="RHEA:27643"/>
    </physiologicalReaction>
</comment>
<keyword evidence="13" id="KW-1185">Reference proteome</keyword>
<sequence length="262" mass="28497">MKFHESPDGVHFLTFDSLPTERVIHGFFTRKGGVSPEPWASLNTGGTVGDERAHVIENRRRIFAALGRRVESVFDVWQVHGVEARASRLPRPLDAPHEQADIILTDSPDVTLFMRFADCVPIFLYDPVRHAAALAHAGWQGTVKKAAAAAVAAMRTHYGCKPGDLRAVIGPSIGPDHYAVGEDVIRQVQGAFGMEAGELLLGVDGKTHLDLWKANRLTLAEAGVGMIETSQMCTACDVELWFSHRAEKGRTGRLGAILALAD</sequence>
<keyword evidence="4" id="KW-0808">Transferase</keyword>
<comment type="catalytic activity">
    <reaction evidence="8">
        <text>adenosine + H2O + H(+) = inosine + NH4(+)</text>
        <dbReference type="Rhea" id="RHEA:24408"/>
        <dbReference type="ChEBI" id="CHEBI:15377"/>
        <dbReference type="ChEBI" id="CHEBI:15378"/>
        <dbReference type="ChEBI" id="CHEBI:16335"/>
        <dbReference type="ChEBI" id="CHEBI:17596"/>
        <dbReference type="ChEBI" id="CHEBI:28938"/>
        <dbReference type="EC" id="3.5.4.4"/>
    </reaction>
    <physiologicalReaction direction="left-to-right" evidence="8">
        <dbReference type="Rhea" id="RHEA:24409"/>
    </physiologicalReaction>
</comment>
<comment type="function">
    <text evidence="2">Purine nucleoside enzyme that catalyzes the phosphorolysis of adenosine and inosine nucleosides, yielding D-ribose 1-phosphate and the respective free bases, adenine and hypoxanthine. Also catalyzes the phosphorolysis of S-methyl-5'-thioadenosine into adenine and S-methyl-5-thio-alpha-D-ribose 1-phosphate. Also has adenosine deaminase activity.</text>
</comment>
<dbReference type="GO" id="GO:0017061">
    <property type="term" value="F:S-methyl-5-thioadenosine phosphorylase activity"/>
    <property type="evidence" value="ECO:0007669"/>
    <property type="project" value="UniProtKB-EC"/>
</dbReference>
<dbReference type="CDD" id="cd16833">
    <property type="entry name" value="YfiH"/>
    <property type="match status" value="1"/>
</dbReference>
<proteinExistence type="inferred from homology"/>
<dbReference type="RefSeq" id="WP_075071024.1">
    <property type="nucleotide sequence ID" value="NZ_DF967974.1"/>
</dbReference>
<organism evidence="12 13">
    <name type="scientific">Levilinea saccharolytica</name>
    <dbReference type="NCBI Taxonomy" id="229921"/>
    <lineage>
        <taxon>Bacteria</taxon>
        <taxon>Bacillati</taxon>
        <taxon>Chloroflexota</taxon>
        <taxon>Anaerolineae</taxon>
        <taxon>Anaerolineales</taxon>
        <taxon>Anaerolineaceae</taxon>
        <taxon>Levilinea</taxon>
    </lineage>
</organism>
<evidence type="ECO:0000256" key="10">
    <source>
        <dbReference type="ARBA" id="ARBA00049893"/>
    </source>
</evidence>
<dbReference type="GO" id="GO:0005507">
    <property type="term" value="F:copper ion binding"/>
    <property type="evidence" value="ECO:0007669"/>
    <property type="project" value="TreeGrafter"/>
</dbReference>
<dbReference type="InterPro" id="IPR038371">
    <property type="entry name" value="Cu_polyphenol_OxRdtase_sf"/>
</dbReference>
<dbReference type="STRING" id="229921.ADN01_06470"/>
<evidence type="ECO:0000256" key="9">
    <source>
        <dbReference type="ARBA" id="ARBA00048968"/>
    </source>
</evidence>
<evidence type="ECO:0000313" key="12">
    <source>
        <dbReference type="EMBL" id="KPL85015.1"/>
    </source>
</evidence>
<evidence type="ECO:0000256" key="1">
    <source>
        <dbReference type="ARBA" id="ARBA00000553"/>
    </source>
</evidence>
<keyword evidence="7" id="KW-0862">Zinc</keyword>
<name>A0A0P6XR99_9CHLR</name>
<comment type="caution">
    <text evidence="12">The sequence shown here is derived from an EMBL/GenBank/DDBJ whole genome shotgun (WGS) entry which is preliminary data.</text>
</comment>
<keyword evidence="6" id="KW-0378">Hydrolase</keyword>
<dbReference type="PATRIC" id="fig|229921.5.peg.2182"/>
<dbReference type="Pfam" id="PF02578">
    <property type="entry name" value="Cu-oxidase_4"/>
    <property type="match status" value="1"/>
</dbReference>
<dbReference type="InterPro" id="IPR011324">
    <property type="entry name" value="Cytotoxic_necrot_fac-like_cat"/>
</dbReference>
<dbReference type="InterPro" id="IPR003730">
    <property type="entry name" value="Cu_polyphenol_OxRdtase"/>
</dbReference>
<evidence type="ECO:0000313" key="13">
    <source>
        <dbReference type="Proteomes" id="UP000050501"/>
    </source>
</evidence>
<dbReference type="Gene3D" id="3.60.140.10">
    <property type="entry name" value="CNF1/YfiH-like putative cysteine hydrolases"/>
    <property type="match status" value="1"/>
</dbReference>
<comment type="catalytic activity">
    <reaction evidence="1">
        <text>inosine + phosphate = alpha-D-ribose 1-phosphate + hypoxanthine</text>
        <dbReference type="Rhea" id="RHEA:27646"/>
        <dbReference type="ChEBI" id="CHEBI:17368"/>
        <dbReference type="ChEBI" id="CHEBI:17596"/>
        <dbReference type="ChEBI" id="CHEBI:43474"/>
        <dbReference type="ChEBI" id="CHEBI:57720"/>
        <dbReference type="EC" id="2.4.2.1"/>
    </reaction>
    <physiologicalReaction direction="left-to-right" evidence="1">
        <dbReference type="Rhea" id="RHEA:27647"/>
    </physiologicalReaction>
</comment>
<accession>A0A0P6XR99</accession>
<evidence type="ECO:0000256" key="4">
    <source>
        <dbReference type="ARBA" id="ARBA00022679"/>
    </source>
</evidence>